<reference evidence="2" key="1">
    <citation type="journal article" date="2015" name="Nature">
        <title>Complex archaea that bridge the gap between prokaryotes and eukaryotes.</title>
        <authorList>
            <person name="Spang A."/>
            <person name="Saw J.H."/>
            <person name="Jorgensen S.L."/>
            <person name="Zaremba-Niedzwiedzka K."/>
            <person name="Martijn J."/>
            <person name="Lind A.E."/>
            <person name="van Eijk R."/>
            <person name="Schleper C."/>
            <person name="Guy L."/>
            <person name="Ettema T.J."/>
        </authorList>
    </citation>
    <scope>NUCLEOTIDE SEQUENCE</scope>
</reference>
<proteinExistence type="predicted"/>
<accession>A0A0F8XVZ9</accession>
<sequence length="56" mass="6836">HSLDGDHENWDPDNKVPTHKGCTMSWHKTGERHHMWKGDEALPKSKYNREWRRRKQ</sequence>
<name>A0A0F8XVZ9_9ZZZZ</name>
<comment type="caution">
    <text evidence="2">The sequence shown here is derived from an EMBL/GenBank/DDBJ whole genome shotgun (WGS) entry which is preliminary data.</text>
</comment>
<protein>
    <submittedName>
        <fullName evidence="2">Uncharacterized protein</fullName>
    </submittedName>
</protein>
<feature type="compositionally biased region" description="Basic and acidic residues" evidence="1">
    <location>
        <begin position="1"/>
        <end position="16"/>
    </location>
</feature>
<feature type="non-terminal residue" evidence="2">
    <location>
        <position position="1"/>
    </location>
</feature>
<dbReference type="EMBL" id="LAZR01056922">
    <property type="protein sequence ID" value="KKK73143.1"/>
    <property type="molecule type" value="Genomic_DNA"/>
</dbReference>
<evidence type="ECO:0000256" key="1">
    <source>
        <dbReference type="SAM" id="MobiDB-lite"/>
    </source>
</evidence>
<evidence type="ECO:0000313" key="2">
    <source>
        <dbReference type="EMBL" id="KKK73143.1"/>
    </source>
</evidence>
<dbReference type="AlphaFoldDB" id="A0A0F8XVZ9"/>
<feature type="region of interest" description="Disordered" evidence="1">
    <location>
        <begin position="1"/>
        <end position="32"/>
    </location>
</feature>
<organism evidence="2">
    <name type="scientific">marine sediment metagenome</name>
    <dbReference type="NCBI Taxonomy" id="412755"/>
    <lineage>
        <taxon>unclassified sequences</taxon>
        <taxon>metagenomes</taxon>
        <taxon>ecological metagenomes</taxon>
    </lineage>
</organism>
<gene>
    <name evidence="2" type="ORF">LCGC14_2896800</name>
</gene>